<dbReference type="InterPro" id="IPR002871">
    <property type="entry name" value="NIF_FeS_clus_asmbl_NifU_N"/>
</dbReference>
<dbReference type="Gene3D" id="3.90.1010.10">
    <property type="match status" value="1"/>
</dbReference>
<dbReference type="PANTHER" id="PTHR10093">
    <property type="entry name" value="IRON-SULFUR CLUSTER ASSEMBLY ENZYME NIFU HOMOLOG"/>
    <property type="match status" value="1"/>
</dbReference>
<proteinExistence type="predicted"/>
<dbReference type="Pfam" id="PF01592">
    <property type="entry name" value="NifU_N"/>
    <property type="match status" value="1"/>
</dbReference>
<evidence type="ECO:0000313" key="2">
    <source>
        <dbReference type="EMBL" id="MAH64215.1"/>
    </source>
</evidence>
<dbReference type="GO" id="GO:0016226">
    <property type="term" value="P:iron-sulfur cluster assembly"/>
    <property type="evidence" value="ECO:0007669"/>
    <property type="project" value="InterPro"/>
</dbReference>
<name>A0A2D6YM92_9DELT</name>
<reference evidence="3" key="1">
    <citation type="submission" date="2017-09" db="EMBL/GenBank/DDBJ databases">
        <title>The Reconstruction of 2,631 Draft Metagenome-Assembled Genomes from the Global Oceans.</title>
        <authorList>
            <person name="Tully B.J."/>
            <person name="Graham E.D."/>
            <person name="Heidelberg J.F."/>
        </authorList>
    </citation>
    <scope>NUCLEOTIDE SEQUENCE [LARGE SCALE GENOMIC DNA]</scope>
</reference>
<sequence>MSESLYRDVLKDHMHHQRFAGRLEPADLKAVVHNPLCGDELELTIVLGGDPSEGTHRPIQEARNQVRACSICVASASLMGESVQGLSLEEANNLGIAFREAMETGELPESPPEFLPPLMAIRKHKSRIRCAALAWNALEECAQQANNPTQEG</sequence>
<dbReference type="AlphaFoldDB" id="A0A2D6YM92"/>
<organism evidence="2 3">
    <name type="scientific">SAR324 cluster bacterium</name>
    <dbReference type="NCBI Taxonomy" id="2024889"/>
    <lineage>
        <taxon>Bacteria</taxon>
        <taxon>Deltaproteobacteria</taxon>
        <taxon>SAR324 cluster</taxon>
    </lineage>
</organism>
<comment type="caution">
    <text evidence="2">The sequence shown here is derived from an EMBL/GenBank/DDBJ whole genome shotgun (WGS) entry which is preliminary data.</text>
</comment>
<dbReference type="CDD" id="cd06664">
    <property type="entry name" value="IscU_like"/>
    <property type="match status" value="1"/>
</dbReference>
<evidence type="ECO:0000313" key="3">
    <source>
        <dbReference type="Proteomes" id="UP000226525"/>
    </source>
</evidence>
<feature type="domain" description="NIF system FeS cluster assembly NifU N-terminal" evidence="1">
    <location>
        <begin position="6"/>
        <end position="96"/>
    </location>
</feature>
<protein>
    <submittedName>
        <fullName evidence="2">SUF system NifU family Fe-S cluster assembly protein</fullName>
    </submittedName>
</protein>
<evidence type="ECO:0000259" key="1">
    <source>
        <dbReference type="Pfam" id="PF01592"/>
    </source>
</evidence>
<dbReference type="EMBL" id="NZEX01000144">
    <property type="protein sequence ID" value="MAH64215.1"/>
    <property type="molecule type" value="Genomic_DNA"/>
</dbReference>
<dbReference type="GO" id="GO:0051536">
    <property type="term" value="F:iron-sulfur cluster binding"/>
    <property type="evidence" value="ECO:0007669"/>
    <property type="project" value="InterPro"/>
</dbReference>
<dbReference type="Proteomes" id="UP000226525">
    <property type="component" value="Unassembled WGS sequence"/>
</dbReference>
<dbReference type="SUPFAM" id="SSF82649">
    <property type="entry name" value="SufE/NifU"/>
    <property type="match status" value="1"/>
</dbReference>
<gene>
    <name evidence="2" type="ORF">CMN54_12385</name>
</gene>
<dbReference type="GO" id="GO:0005506">
    <property type="term" value="F:iron ion binding"/>
    <property type="evidence" value="ECO:0007669"/>
    <property type="project" value="InterPro"/>
</dbReference>
<dbReference type="NCBIfam" id="TIGR01994">
    <property type="entry name" value="SUF_scaf_2"/>
    <property type="match status" value="1"/>
</dbReference>
<accession>A0A2D6YM92</accession>